<evidence type="ECO:0000313" key="2">
    <source>
        <dbReference type="Proteomes" id="UP001140094"/>
    </source>
</evidence>
<gene>
    <name evidence="1" type="ORF">H4R20_005798</name>
</gene>
<keyword evidence="2" id="KW-1185">Reference proteome</keyword>
<dbReference type="EMBL" id="JANBUO010002116">
    <property type="protein sequence ID" value="KAJ2795683.1"/>
    <property type="molecule type" value="Genomic_DNA"/>
</dbReference>
<evidence type="ECO:0000313" key="1">
    <source>
        <dbReference type="EMBL" id="KAJ2795683.1"/>
    </source>
</evidence>
<name>A0A9W8LQT4_9FUNG</name>
<protein>
    <submittedName>
        <fullName evidence="1">Uncharacterized protein</fullName>
    </submittedName>
</protein>
<proteinExistence type="predicted"/>
<feature type="non-terminal residue" evidence="1">
    <location>
        <position position="60"/>
    </location>
</feature>
<dbReference type="Proteomes" id="UP001140094">
    <property type="component" value="Unassembled WGS sequence"/>
</dbReference>
<comment type="caution">
    <text evidence="1">The sequence shown here is derived from an EMBL/GenBank/DDBJ whole genome shotgun (WGS) entry which is preliminary data.</text>
</comment>
<sequence>ETQLPVRGHNRPIYARELGKVHCQWHRLRRLLPARIHCCQPLAKPGYVSVRPDIELCGSL</sequence>
<organism evidence="1 2">
    <name type="scientific">Coemansia guatemalensis</name>
    <dbReference type="NCBI Taxonomy" id="2761395"/>
    <lineage>
        <taxon>Eukaryota</taxon>
        <taxon>Fungi</taxon>
        <taxon>Fungi incertae sedis</taxon>
        <taxon>Zoopagomycota</taxon>
        <taxon>Kickxellomycotina</taxon>
        <taxon>Kickxellomycetes</taxon>
        <taxon>Kickxellales</taxon>
        <taxon>Kickxellaceae</taxon>
        <taxon>Coemansia</taxon>
    </lineage>
</organism>
<dbReference type="AlphaFoldDB" id="A0A9W8LQT4"/>
<accession>A0A9W8LQT4</accession>
<feature type="non-terminal residue" evidence="1">
    <location>
        <position position="1"/>
    </location>
</feature>
<reference evidence="1" key="1">
    <citation type="submission" date="2022-07" db="EMBL/GenBank/DDBJ databases">
        <title>Phylogenomic reconstructions and comparative analyses of Kickxellomycotina fungi.</title>
        <authorList>
            <person name="Reynolds N.K."/>
            <person name="Stajich J.E."/>
            <person name="Barry K."/>
            <person name="Grigoriev I.V."/>
            <person name="Crous P."/>
            <person name="Smith M.E."/>
        </authorList>
    </citation>
    <scope>NUCLEOTIDE SEQUENCE</scope>
    <source>
        <strain evidence="1">NRRL 1565</strain>
    </source>
</reference>